<feature type="compositionally biased region" description="Low complexity" evidence="1">
    <location>
        <begin position="66"/>
        <end position="77"/>
    </location>
</feature>
<feature type="region of interest" description="Disordered" evidence="1">
    <location>
        <begin position="62"/>
        <end position="84"/>
    </location>
</feature>
<dbReference type="EMBL" id="AWUE01018026">
    <property type="protein sequence ID" value="OMO83133.1"/>
    <property type="molecule type" value="Genomic_DNA"/>
</dbReference>
<sequence>MITAVIRCKDKYTSALKEKHGDEGYDKVDLDPKAWTDSIEAVGKRNRSHLYGFSSLEGQRVLLKGSSSQKPTTPSTPNHQNEGLAQMITQALTEILPRILPQIIPGMLTLGFSPSANRSGDNVVSPSSQHDNEAIESEDGNDGENGDRMNLG</sequence>
<dbReference type="AlphaFoldDB" id="A0A1R3IKQ3"/>
<reference evidence="3" key="1">
    <citation type="submission" date="2013-09" db="EMBL/GenBank/DDBJ databases">
        <title>Corchorus olitorius genome sequencing.</title>
        <authorList>
            <person name="Alam M."/>
            <person name="Haque M.S."/>
            <person name="Islam M.S."/>
            <person name="Emdad E.M."/>
            <person name="Islam M.M."/>
            <person name="Ahmed B."/>
            <person name="Halim A."/>
            <person name="Hossen Q.M.M."/>
            <person name="Hossain M.Z."/>
            <person name="Ahmed R."/>
            <person name="Khan M.M."/>
            <person name="Islam R."/>
            <person name="Rashid M.M."/>
            <person name="Khan S.A."/>
            <person name="Rahman M.S."/>
            <person name="Alam M."/>
            <person name="Yahiya A.S."/>
            <person name="Khan M.S."/>
            <person name="Azam M.S."/>
            <person name="Haque T."/>
            <person name="Lashkar M.Z.H."/>
            <person name="Akhand A.I."/>
            <person name="Morshed G."/>
            <person name="Roy S."/>
            <person name="Uddin K.S."/>
            <person name="Rabeya T."/>
            <person name="Hossain A.S."/>
            <person name="Chowdhury A."/>
            <person name="Snigdha A.R."/>
            <person name="Mortoza M.S."/>
            <person name="Matin S.A."/>
            <person name="Hoque S.M.E."/>
            <person name="Islam M.K."/>
            <person name="Roy D.K."/>
            <person name="Haider R."/>
            <person name="Moosa M.M."/>
            <person name="Elias S.M."/>
            <person name="Hasan A.M."/>
            <person name="Jahan S."/>
            <person name="Shafiuddin M."/>
            <person name="Mahmood N."/>
            <person name="Shommy N.S."/>
        </authorList>
    </citation>
    <scope>NUCLEOTIDE SEQUENCE [LARGE SCALE GENOMIC DNA]</scope>
    <source>
        <strain evidence="3">cv. O-4</strain>
    </source>
</reference>
<keyword evidence="3" id="KW-1185">Reference proteome</keyword>
<name>A0A1R3IKQ3_9ROSI</name>
<dbReference type="Proteomes" id="UP000187203">
    <property type="component" value="Unassembled WGS sequence"/>
</dbReference>
<feature type="region of interest" description="Disordered" evidence="1">
    <location>
        <begin position="117"/>
        <end position="152"/>
    </location>
</feature>
<feature type="compositionally biased region" description="Polar residues" evidence="1">
    <location>
        <begin position="117"/>
        <end position="129"/>
    </location>
</feature>
<organism evidence="2 3">
    <name type="scientific">Corchorus olitorius</name>
    <dbReference type="NCBI Taxonomy" id="93759"/>
    <lineage>
        <taxon>Eukaryota</taxon>
        <taxon>Viridiplantae</taxon>
        <taxon>Streptophyta</taxon>
        <taxon>Embryophyta</taxon>
        <taxon>Tracheophyta</taxon>
        <taxon>Spermatophyta</taxon>
        <taxon>Magnoliopsida</taxon>
        <taxon>eudicotyledons</taxon>
        <taxon>Gunneridae</taxon>
        <taxon>Pentapetalae</taxon>
        <taxon>rosids</taxon>
        <taxon>malvids</taxon>
        <taxon>Malvales</taxon>
        <taxon>Malvaceae</taxon>
        <taxon>Grewioideae</taxon>
        <taxon>Apeibeae</taxon>
        <taxon>Corchorus</taxon>
    </lineage>
</organism>
<evidence type="ECO:0000313" key="3">
    <source>
        <dbReference type="Proteomes" id="UP000187203"/>
    </source>
</evidence>
<comment type="caution">
    <text evidence="2">The sequence shown here is derived from an EMBL/GenBank/DDBJ whole genome shotgun (WGS) entry which is preliminary data.</text>
</comment>
<proteinExistence type="predicted"/>
<accession>A0A1R3IKQ3</accession>
<feature type="compositionally biased region" description="Acidic residues" evidence="1">
    <location>
        <begin position="134"/>
        <end position="144"/>
    </location>
</feature>
<evidence type="ECO:0000256" key="1">
    <source>
        <dbReference type="SAM" id="MobiDB-lite"/>
    </source>
</evidence>
<gene>
    <name evidence="2" type="ORF">COLO4_22680</name>
</gene>
<protein>
    <submittedName>
        <fullName evidence="2">Uncharacterized protein</fullName>
    </submittedName>
</protein>
<evidence type="ECO:0000313" key="2">
    <source>
        <dbReference type="EMBL" id="OMO83133.1"/>
    </source>
</evidence>